<accession>A0A8J2X3I1</accession>
<proteinExistence type="predicted"/>
<gene>
    <name evidence="2" type="ORF">PECAL_5P20490</name>
</gene>
<dbReference type="Proteomes" id="UP000789595">
    <property type="component" value="Unassembled WGS sequence"/>
</dbReference>
<evidence type="ECO:0000313" key="3">
    <source>
        <dbReference type="Proteomes" id="UP000789595"/>
    </source>
</evidence>
<dbReference type="SUPFAM" id="SSF56300">
    <property type="entry name" value="Metallo-dependent phosphatases"/>
    <property type="match status" value="1"/>
</dbReference>
<evidence type="ECO:0000259" key="1">
    <source>
        <dbReference type="Pfam" id="PF00149"/>
    </source>
</evidence>
<dbReference type="InterPro" id="IPR004843">
    <property type="entry name" value="Calcineurin-like_PHP"/>
</dbReference>
<comment type="caution">
    <text evidence="2">The sequence shown here is derived from an EMBL/GenBank/DDBJ whole genome shotgun (WGS) entry which is preliminary data.</text>
</comment>
<protein>
    <recommendedName>
        <fullName evidence="1">Calcineurin-like phosphoesterase domain-containing protein</fullName>
    </recommendedName>
</protein>
<dbReference type="EMBL" id="CAKKNE010000005">
    <property type="protein sequence ID" value="CAH0377514.1"/>
    <property type="molecule type" value="Genomic_DNA"/>
</dbReference>
<sequence length="359" mass="40080">MSAQLDAAEETLAATAEVPPRGHRLAADAAAAAGEVTRFPTGLNDVQTNTSDPWLFVQLADPQLGMLNSDQEDGTWDEETATLTKAVDHINRLKPKFAIVCGDLVHEFPENVGEKGNDGRKAKQTKSLQSALSRVDSSIGLVCLCGNHDVGNVPSRKSIRDFRNNYGEDYGLFRCGDHRCVVINSQLVNSKEKFWQGLRKEQCAEITPVARQQDNWLDSLPPDEPSLIFSHIPPFIFADDEPKGYFNHEPAVRRHLLAQIRRLDRRAKWFCGHFHRNAGGFSDELEVVVTSAVGCALAWKVGVDEEDRLGLDGFDWKKRGCSEERSGLRCVCVHGRSVKHRFFSLKDVPEDPLMESEAW</sequence>
<reference evidence="2" key="1">
    <citation type="submission" date="2021-11" db="EMBL/GenBank/DDBJ databases">
        <authorList>
            <consortium name="Genoscope - CEA"/>
            <person name="William W."/>
        </authorList>
    </citation>
    <scope>NUCLEOTIDE SEQUENCE</scope>
</reference>
<keyword evidence="3" id="KW-1185">Reference proteome</keyword>
<dbReference type="GO" id="GO:0016787">
    <property type="term" value="F:hydrolase activity"/>
    <property type="evidence" value="ECO:0007669"/>
    <property type="project" value="InterPro"/>
</dbReference>
<dbReference type="PANTHER" id="PTHR43143">
    <property type="entry name" value="METALLOPHOSPHOESTERASE, CALCINEURIN SUPERFAMILY"/>
    <property type="match status" value="1"/>
</dbReference>
<dbReference type="InterPro" id="IPR051918">
    <property type="entry name" value="STPP_CPPED1"/>
</dbReference>
<dbReference type="Gene3D" id="3.60.21.10">
    <property type="match status" value="1"/>
</dbReference>
<dbReference type="Pfam" id="PF00149">
    <property type="entry name" value="Metallophos"/>
    <property type="match status" value="1"/>
</dbReference>
<dbReference type="OrthoDB" id="45007at2759"/>
<name>A0A8J2X3I1_9STRA</name>
<dbReference type="InterPro" id="IPR029052">
    <property type="entry name" value="Metallo-depent_PP-like"/>
</dbReference>
<feature type="domain" description="Calcineurin-like phosphoesterase" evidence="1">
    <location>
        <begin position="57"/>
        <end position="276"/>
    </location>
</feature>
<dbReference type="AlphaFoldDB" id="A0A8J2X3I1"/>
<evidence type="ECO:0000313" key="2">
    <source>
        <dbReference type="EMBL" id="CAH0377514.1"/>
    </source>
</evidence>
<dbReference type="PANTHER" id="PTHR43143:SF1">
    <property type="entry name" value="SERINE_THREONINE-PROTEIN PHOSPHATASE CPPED1"/>
    <property type="match status" value="1"/>
</dbReference>
<organism evidence="2 3">
    <name type="scientific">Pelagomonas calceolata</name>
    <dbReference type="NCBI Taxonomy" id="35677"/>
    <lineage>
        <taxon>Eukaryota</taxon>
        <taxon>Sar</taxon>
        <taxon>Stramenopiles</taxon>
        <taxon>Ochrophyta</taxon>
        <taxon>Pelagophyceae</taxon>
        <taxon>Pelagomonadales</taxon>
        <taxon>Pelagomonadaceae</taxon>
        <taxon>Pelagomonas</taxon>
    </lineage>
</organism>